<proteinExistence type="predicted"/>
<reference evidence="3" key="1">
    <citation type="journal article" date="2008" name="Nat. Genet.">
        <title>The Pristionchus pacificus genome provides a unique perspective on nematode lifestyle and parasitism.</title>
        <authorList>
            <person name="Dieterich C."/>
            <person name="Clifton S.W."/>
            <person name="Schuster L.N."/>
            <person name="Chinwalla A."/>
            <person name="Delehaunty K."/>
            <person name="Dinkelacker I."/>
            <person name="Fulton L."/>
            <person name="Fulton R."/>
            <person name="Godfrey J."/>
            <person name="Minx P."/>
            <person name="Mitreva M."/>
            <person name="Roeseler W."/>
            <person name="Tian H."/>
            <person name="Witte H."/>
            <person name="Yang S.P."/>
            <person name="Wilson R.K."/>
            <person name="Sommer R.J."/>
        </authorList>
    </citation>
    <scope>NUCLEOTIDE SEQUENCE [LARGE SCALE GENOMIC DNA]</scope>
    <source>
        <strain evidence="3">PS312</strain>
    </source>
</reference>
<keyword evidence="3" id="KW-1185">Reference proteome</keyword>
<dbReference type="Proteomes" id="UP000005239">
    <property type="component" value="Unassembled WGS sequence"/>
</dbReference>
<dbReference type="AlphaFoldDB" id="A0A2A6C0V8"/>
<feature type="region of interest" description="Disordered" evidence="1">
    <location>
        <begin position="532"/>
        <end position="568"/>
    </location>
</feature>
<organism evidence="2 3">
    <name type="scientific">Pristionchus pacificus</name>
    <name type="common">Parasitic nematode worm</name>
    <dbReference type="NCBI Taxonomy" id="54126"/>
    <lineage>
        <taxon>Eukaryota</taxon>
        <taxon>Metazoa</taxon>
        <taxon>Ecdysozoa</taxon>
        <taxon>Nematoda</taxon>
        <taxon>Chromadorea</taxon>
        <taxon>Rhabditida</taxon>
        <taxon>Rhabditina</taxon>
        <taxon>Diplogasteromorpha</taxon>
        <taxon>Diplogasteroidea</taxon>
        <taxon>Neodiplogasteridae</taxon>
        <taxon>Pristionchus</taxon>
    </lineage>
</organism>
<feature type="compositionally biased region" description="Low complexity" evidence="1">
    <location>
        <begin position="534"/>
        <end position="552"/>
    </location>
</feature>
<accession>A0A2A6C0V8</accession>
<evidence type="ECO:0000256" key="1">
    <source>
        <dbReference type="SAM" id="MobiDB-lite"/>
    </source>
</evidence>
<reference evidence="2" key="2">
    <citation type="submission" date="2022-06" db="UniProtKB">
        <authorList>
            <consortium name="EnsemblMetazoa"/>
        </authorList>
    </citation>
    <scope>IDENTIFICATION</scope>
    <source>
        <strain evidence="2">PS312</strain>
    </source>
</reference>
<evidence type="ECO:0000313" key="3">
    <source>
        <dbReference type="Proteomes" id="UP000005239"/>
    </source>
</evidence>
<dbReference type="EnsemblMetazoa" id="PPA42182.1">
    <property type="protein sequence ID" value="PPA42182.1"/>
    <property type="gene ID" value="WBGene00280551"/>
</dbReference>
<evidence type="ECO:0000313" key="2">
    <source>
        <dbReference type="EnsemblMetazoa" id="PPA42182.1"/>
    </source>
</evidence>
<name>A0A2A6C0V8_PRIPA</name>
<protein>
    <submittedName>
        <fullName evidence="2">Uncharacterized protein</fullName>
    </submittedName>
</protein>
<gene>
    <name evidence="2" type="primary">WBGene00280551</name>
</gene>
<accession>A0A8R1YWK3</accession>
<sequence>HRKPSCEPHRATTPKPRTTAFTREKTSHLIASCSRSRLVRLFVLDRPPLGGMPFRSFTYLMGQTGIFLGEPPLVSIRVLICLFIPSTSAGRRGERRQLQREGLQRPSLDKSPFPAFLRSLLLLFLDISRRPTRSFLAREAVLCVYSCSIALRWEECPLGVSLTLWARPRRDETRRVNERRQQLPEDRWTATEEVRRCRCLLSTRCDATRPLFPSFLPSMRDSGDRSMRLALSSVRPSLSITLMSTSRSGKWATRQGRKSSLDAMLLFSRRDGTRLAPSSLPSFDEGNWLWKSLSAGMRVIPLRVGMRRRFSSLPSFDEKLGPLPLVIARCASPSLQSVLLSPSHLCRRAAAGNGPLGRDGSLLSTPCYVGNASRPLFPPFLRWLYRSPSVGMRVFSRRDGTRLAPSSLPSFDEGNWLWKSLSAGMRVIPLRVGMRRRFSSLPSFDEKLGPLPLGRNSSLDSMGCGYASLLFPSFLPSFDEELGPWWPLGRNESDRSMRLALSSLYSLGAMGRLAVEEPAGWDESWSKMKRGRLRPLSPSRPSFPSSPSFLPPMKASSSSLGGIRPRPSSEKSVDVVLFNGNLLSSSPPPPSPYSYILDRIKK</sequence>